<dbReference type="EMBL" id="LKAM01000010">
    <property type="protein sequence ID" value="KUM46714.1"/>
    <property type="molecule type" value="Genomic_DNA"/>
</dbReference>
<accession>A0A101LWM6</accession>
<evidence type="ECO:0000313" key="1">
    <source>
        <dbReference type="EMBL" id="KUM46714.1"/>
    </source>
</evidence>
<protein>
    <submittedName>
        <fullName evidence="1">Uncharacterized protein</fullName>
    </submittedName>
</protein>
<reference evidence="1" key="1">
    <citation type="journal article" date="2015" name="Genome Biol. Evol.">
        <title>Organellar Genomes of White Spruce (Picea glauca): Assembly and Annotation.</title>
        <authorList>
            <person name="Jackman S.D."/>
            <person name="Warren R.L."/>
            <person name="Gibb E.A."/>
            <person name="Vandervalk B.P."/>
            <person name="Mohamadi H."/>
            <person name="Chu J."/>
            <person name="Raymond A."/>
            <person name="Pleasance S."/>
            <person name="Coope R."/>
            <person name="Wildung M.R."/>
            <person name="Ritland C.E."/>
            <person name="Bousquet J."/>
            <person name="Jones S.J."/>
            <person name="Bohlmann J."/>
            <person name="Birol I."/>
        </authorList>
    </citation>
    <scope>NUCLEOTIDE SEQUENCE [LARGE SCALE GENOMIC DNA]</scope>
    <source>
        <tissue evidence="1">Flushing bud</tissue>
    </source>
</reference>
<geneLocation type="mitochondrion" evidence="1"/>
<sequence>MQARRIWMSFENMKSETFSLQLPFPQVFLLVVFIPTRTSHFFSGQKSGRRFLSLSLLALIRL</sequence>
<proteinExistence type="predicted"/>
<organism evidence="1">
    <name type="scientific">Picea glauca</name>
    <name type="common">White spruce</name>
    <name type="synonym">Pinus glauca</name>
    <dbReference type="NCBI Taxonomy" id="3330"/>
    <lineage>
        <taxon>Eukaryota</taxon>
        <taxon>Viridiplantae</taxon>
        <taxon>Streptophyta</taxon>
        <taxon>Embryophyta</taxon>
        <taxon>Tracheophyta</taxon>
        <taxon>Spermatophyta</taxon>
        <taxon>Pinopsida</taxon>
        <taxon>Pinidae</taxon>
        <taxon>Conifers I</taxon>
        <taxon>Pinales</taxon>
        <taxon>Pinaceae</taxon>
        <taxon>Picea</taxon>
    </lineage>
</organism>
<dbReference type="AlphaFoldDB" id="A0A101LWM6"/>
<gene>
    <name evidence="1" type="ORF">ABT39_MTgene1394</name>
</gene>
<keyword evidence="1" id="KW-0496">Mitochondrion</keyword>
<name>A0A101LWM6_PICGL</name>
<comment type="caution">
    <text evidence="1">The sequence shown here is derived from an EMBL/GenBank/DDBJ whole genome shotgun (WGS) entry which is preliminary data.</text>
</comment>